<evidence type="ECO:0000256" key="4">
    <source>
        <dbReference type="ARBA" id="ARBA00023136"/>
    </source>
</evidence>
<keyword evidence="3 6" id="KW-1133">Transmembrane helix</keyword>
<comment type="similarity">
    <text evidence="6">Belongs to the ABC-2 integral membrane protein family.</text>
</comment>
<dbReference type="InterPro" id="IPR051784">
    <property type="entry name" value="Nod_factor_ABC_transporter"/>
</dbReference>
<dbReference type="GO" id="GO:0046677">
    <property type="term" value="P:response to antibiotic"/>
    <property type="evidence" value="ECO:0007669"/>
    <property type="project" value="UniProtKB-KW"/>
</dbReference>
<evidence type="ECO:0000259" key="7">
    <source>
        <dbReference type="PROSITE" id="PS51012"/>
    </source>
</evidence>
<dbReference type="GO" id="GO:0140359">
    <property type="term" value="F:ABC-type transporter activity"/>
    <property type="evidence" value="ECO:0007669"/>
    <property type="project" value="InterPro"/>
</dbReference>
<keyword evidence="6" id="KW-0813">Transport</keyword>
<comment type="subcellular location">
    <subcellularLocation>
        <location evidence="6">Cell membrane</location>
        <topology evidence="6">Multi-pass membrane protein</topology>
    </subcellularLocation>
    <subcellularLocation>
        <location evidence="1">Membrane</location>
        <topology evidence="1">Multi-pass membrane protein</topology>
    </subcellularLocation>
</comment>
<feature type="transmembrane region" description="Helical" evidence="6">
    <location>
        <begin position="239"/>
        <end position="259"/>
    </location>
</feature>
<dbReference type="InterPro" id="IPR047817">
    <property type="entry name" value="ABC2_TM_bact-type"/>
</dbReference>
<keyword evidence="2 6" id="KW-0812">Transmembrane</keyword>
<evidence type="ECO:0000256" key="2">
    <source>
        <dbReference type="ARBA" id="ARBA00022692"/>
    </source>
</evidence>
<feature type="transmembrane region" description="Helical" evidence="6">
    <location>
        <begin position="114"/>
        <end position="142"/>
    </location>
</feature>
<dbReference type="STRING" id="134849.SAMN05443668_1308"/>
<dbReference type="PIRSF" id="PIRSF006648">
    <property type="entry name" value="DrrB"/>
    <property type="match status" value="1"/>
</dbReference>
<organism evidence="8 9">
    <name type="scientific">Cryptosporangium aurantiacum</name>
    <dbReference type="NCBI Taxonomy" id="134849"/>
    <lineage>
        <taxon>Bacteria</taxon>
        <taxon>Bacillati</taxon>
        <taxon>Actinomycetota</taxon>
        <taxon>Actinomycetes</taxon>
        <taxon>Cryptosporangiales</taxon>
        <taxon>Cryptosporangiaceae</taxon>
        <taxon>Cryptosporangium</taxon>
    </lineage>
</organism>
<reference evidence="8 9" key="1">
    <citation type="submission" date="2016-11" db="EMBL/GenBank/DDBJ databases">
        <authorList>
            <person name="Jaros S."/>
            <person name="Januszkiewicz K."/>
            <person name="Wedrychowicz H."/>
        </authorList>
    </citation>
    <scope>NUCLEOTIDE SEQUENCE [LARGE SCALE GENOMIC DNA]</scope>
    <source>
        <strain evidence="8 9">DSM 46144</strain>
    </source>
</reference>
<evidence type="ECO:0000256" key="5">
    <source>
        <dbReference type="ARBA" id="ARBA00023251"/>
    </source>
</evidence>
<keyword evidence="5" id="KW-0046">Antibiotic resistance</keyword>
<feature type="transmembrane region" description="Helical" evidence="6">
    <location>
        <begin position="71"/>
        <end position="93"/>
    </location>
</feature>
<keyword evidence="9" id="KW-1185">Reference proteome</keyword>
<protein>
    <recommendedName>
        <fullName evidence="6">Transport permease protein</fullName>
    </recommendedName>
</protein>
<proteinExistence type="inferred from homology"/>
<accession>A0A1M7RNJ4</accession>
<evidence type="ECO:0000256" key="1">
    <source>
        <dbReference type="ARBA" id="ARBA00004141"/>
    </source>
</evidence>
<name>A0A1M7RNJ4_9ACTN</name>
<dbReference type="Proteomes" id="UP000184440">
    <property type="component" value="Unassembled WGS sequence"/>
</dbReference>
<dbReference type="PANTHER" id="PTHR43229">
    <property type="entry name" value="NODULATION PROTEIN J"/>
    <property type="match status" value="1"/>
</dbReference>
<dbReference type="PRINTS" id="PR00164">
    <property type="entry name" value="ABC2TRNSPORT"/>
</dbReference>
<dbReference type="EMBL" id="FRCS01000030">
    <property type="protein sequence ID" value="SHN47905.1"/>
    <property type="molecule type" value="Genomic_DNA"/>
</dbReference>
<keyword evidence="6" id="KW-1003">Cell membrane</keyword>
<feature type="transmembrane region" description="Helical" evidence="6">
    <location>
        <begin position="180"/>
        <end position="199"/>
    </location>
</feature>
<dbReference type="PROSITE" id="PS51012">
    <property type="entry name" value="ABC_TM2"/>
    <property type="match status" value="1"/>
</dbReference>
<feature type="transmembrane region" description="Helical" evidence="6">
    <location>
        <begin position="148"/>
        <end position="173"/>
    </location>
</feature>
<dbReference type="GO" id="GO:0043190">
    <property type="term" value="C:ATP-binding cassette (ABC) transporter complex"/>
    <property type="evidence" value="ECO:0007669"/>
    <property type="project" value="InterPro"/>
</dbReference>
<dbReference type="PANTHER" id="PTHR43229:SF2">
    <property type="entry name" value="NODULATION PROTEIN J"/>
    <property type="match status" value="1"/>
</dbReference>
<evidence type="ECO:0000256" key="6">
    <source>
        <dbReference type="RuleBase" id="RU361157"/>
    </source>
</evidence>
<dbReference type="InterPro" id="IPR000412">
    <property type="entry name" value="ABC_2_transport"/>
</dbReference>
<evidence type="ECO:0000313" key="9">
    <source>
        <dbReference type="Proteomes" id="UP000184440"/>
    </source>
</evidence>
<dbReference type="InterPro" id="IPR013525">
    <property type="entry name" value="ABC2_TM"/>
</dbReference>
<dbReference type="Pfam" id="PF01061">
    <property type="entry name" value="ABC2_membrane"/>
    <property type="match status" value="1"/>
</dbReference>
<feature type="transmembrane region" description="Helical" evidence="6">
    <location>
        <begin position="38"/>
        <end position="59"/>
    </location>
</feature>
<evidence type="ECO:0000313" key="8">
    <source>
        <dbReference type="EMBL" id="SHN47905.1"/>
    </source>
</evidence>
<dbReference type="AlphaFoldDB" id="A0A1M7RNJ4"/>
<sequence length="269" mass="28285">MPASAPTPITPAPDRGTREWRAIRVLWRREMLRLVRNPMHIVLMLMNPLLFLFVLGGGLNGVIRGGDYQQFLFPGILVMAAQAPALGVGSSIIRDREIGFLRGMLVAPVSRGTLLIGKCLGGATVATVQACLLLCFAGVVGMSYRPTVLAALLVELAVVALALTTAGAFIAVVVRRTETFQAVLGLATMPLLFLSGALFPPSGLPAGLHVVSLINPLTYAVDALRRTSGGPALVTWGGWIPPVALELLMLAAAGVLALAMGARRFASET</sequence>
<gene>
    <name evidence="8" type="ORF">SAMN05443668_1308</name>
</gene>
<evidence type="ECO:0000256" key="3">
    <source>
        <dbReference type="ARBA" id="ARBA00022989"/>
    </source>
</evidence>
<keyword evidence="4 6" id="KW-0472">Membrane</keyword>
<dbReference type="OrthoDB" id="9255971at2"/>
<feature type="domain" description="ABC transmembrane type-2" evidence="7">
    <location>
        <begin position="39"/>
        <end position="268"/>
    </location>
</feature>